<dbReference type="EMBL" id="CAJJDO010000160">
    <property type="protein sequence ID" value="CAD8210566.1"/>
    <property type="molecule type" value="Genomic_DNA"/>
</dbReference>
<organism evidence="2 3">
    <name type="scientific">Paramecium pentaurelia</name>
    <dbReference type="NCBI Taxonomy" id="43138"/>
    <lineage>
        <taxon>Eukaryota</taxon>
        <taxon>Sar</taxon>
        <taxon>Alveolata</taxon>
        <taxon>Ciliophora</taxon>
        <taxon>Intramacronucleata</taxon>
        <taxon>Oligohymenophorea</taxon>
        <taxon>Peniculida</taxon>
        <taxon>Parameciidae</taxon>
        <taxon>Paramecium</taxon>
    </lineage>
</organism>
<dbReference type="Proteomes" id="UP000689195">
    <property type="component" value="Unassembled WGS sequence"/>
</dbReference>
<accession>A0A8S1Y7X1</accession>
<keyword evidence="1" id="KW-1133">Transmembrane helix</keyword>
<protein>
    <recommendedName>
        <fullName evidence="4">Transmembrane protein</fullName>
    </recommendedName>
</protein>
<dbReference type="AlphaFoldDB" id="A0A8S1Y7X1"/>
<evidence type="ECO:0000256" key="1">
    <source>
        <dbReference type="SAM" id="Phobius"/>
    </source>
</evidence>
<keyword evidence="1" id="KW-0472">Membrane</keyword>
<evidence type="ECO:0008006" key="4">
    <source>
        <dbReference type="Google" id="ProtNLM"/>
    </source>
</evidence>
<name>A0A8S1Y7X1_9CILI</name>
<evidence type="ECO:0000313" key="2">
    <source>
        <dbReference type="EMBL" id="CAD8210566.1"/>
    </source>
</evidence>
<sequence length="143" mass="17176">MFYHNSRAQLYTVLFSIWEIRVLVSKMCILQRIMGQVTPIAIILANQLCQYQHKNINLKHEKFCFGNMTILKTIYSGITILVFMLFQMKKKIKFTKVNKQVAQQQLNFQINLFKNFSYQMQEVIEIIVKEELYQQLWFTHNQS</sequence>
<comment type="caution">
    <text evidence="2">The sequence shown here is derived from an EMBL/GenBank/DDBJ whole genome shotgun (WGS) entry which is preliminary data.</text>
</comment>
<proteinExistence type="predicted"/>
<evidence type="ECO:0000313" key="3">
    <source>
        <dbReference type="Proteomes" id="UP000689195"/>
    </source>
</evidence>
<keyword evidence="3" id="KW-1185">Reference proteome</keyword>
<feature type="transmembrane region" description="Helical" evidence="1">
    <location>
        <begin position="65"/>
        <end position="86"/>
    </location>
</feature>
<reference evidence="2" key="1">
    <citation type="submission" date="2021-01" db="EMBL/GenBank/DDBJ databases">
        <authorList>
            <consortium name="Genoscope - CEA"/>
            <person name="William W."/>
        </authorList>
    </citation>
    <scope>NUCLEOTIDE SEQUENCE</scope>
</reference>
<keyword evidence="1" id="KW-0812">Transmembrane</keyword>
<gene>
    <name evidence="2" type="ORF">PPENT_87.1.T1600001</name>
</gene>